<organism evidence="5 6">
    <name type="scientific">Sorghum bicolor</name>
    <name type="common">Sorghum</name>
    <name type="synonym">Sorghum vulgare</name>
    <dbReference type="NCBI Taxonomy" id="4558"/>
    <lineage>
        <taxon>Eukaryota</taxon>
        <taxon>Viridiplantae</taxon>
        <taxon>Streptophyta</taxon>
        <taxon>Embryophyta</taxon>
        <taxon>Tracheophyta</taxon>
        <taxon>Spermatophyta</taxon>
        <taxon>Magnoliopsida</taxon>
        <taxon>Liliopsida</taxon>
        <taxon>Poales</taxon>
        <taxon>Poaceae</taxon>
        <taxon>PACMAD clade</taxon>
        <taxon>Panicoideae</taxon>
        <taxon>Andropogonodae</taxon>
        <taxon>Andropogoneae</taxon>
        <taxon>Sorghinae</taxon>
        <taxon>Sorghum</taxon>
    </lineage>
</organism>
<dbReference type="InterPro" id="IPR012337">
    <property type="entry name" value="RNaseH-like_sf"/>
</dbReference>
<accession>A0A1Z5R5H1</accession>
<dbReference type="SUPFAM" id="SSF53098">
    <property type="entry name" value="Ribonuclease H-like"/>
    <property type="match status" value="1"/>
</dbReference>
<dbReference type="InterPro" id="IPR053134">
    <property type="entry name" value="RNA-dir_DNA_polymerase"/>
</dbReference>
<evidence type="ECO:0000259" key="3">
    <source>
        <dbReference type="Pfam" id="PF00078"/>
    </source>
</evidence>
<dbReference type="Gene3D" id="3.30.420.10">
    <property type="entry name" value="Ribonuclease H-like superfamily/Ribonuclease H"/>
    <property type="match status" value="2"/>
</dbReference>
<dbReference type="GO" id="GO:0006310">
    <property type="term" value="P:DNA recombination"/>
    <property type="evidence" value="ECO:0007669"/>
    <property type="project" value="UniProtKB-KW"/>
</dbReference>
<dbReference type="PANTHER" id="PTHR24559">
    <property type="entry name" value="TRANSPOSON TY3-I GAG-POL POLYPROTEIN"/>
    <property type="match status" value="1"/>
</dbReference>
<dbReference type="Proteomes" id="UP000000768">
    <property type="component" value="Chromosome 8"/>
</dbReference>
<feature type="compositionally biased region" description="Polar residues" evidence="2">
    <location>
        <begin position="90"/>
        <end position="101"/>
    </location>
</feature>
<keyword evidence="1" id="KW-0233">DNA recombination</keyword>
<dbReference type="CDD" id="cd00303">
    <property type="entry name" value="retropepsin_like"/>
    <property type="match status" value="1"/>
</dbReference>
<dbReference type="Pfam" id="PF00078">
    <property type="entry name" value="RVT_1"/>
    <property type="match status" value="1"/>
</dbReference>
<evidence type="ECO:0000259" key="4">
    <source>
        <dbReference type="Pfam" id="PF13456"/>
    </source>
</evidence>
<evidence type="ECO:0000256" key="2">
    <source>
        <dbReference type="SAM" id="MobiDB-lite"/>
    </source>
</evidence>
<proteinExistence type="predicted"/>
<dbReference type="Gene3D" id="2.40.70.10">
    <property type="entry name" value="Acid Proteases"/>
    <property type="match status" value="1"/>
</dbReference>
<dbReference type="Gene3D" id="3.10.10.10">
    <property type="entry name" value="HIV Type 1 Reverse Transcriptase, subunit A, domain 1"/>
    <property type="match status" value="1"/>
</dbReference>
<dbReference type="EMBL" id="CM000767">
    <property type="protein sequence ID" value="OQU79024.1"/>
    <property type="molecule type" value="Genomic_DNA"/>
</dbReference>
<dbReference type="InterPro" id="IPR036397">
    <property type="entry name" value="RNaseH_sf"/>
</dbReference>
<dbReference type="OMA" id="ECTIICK"/>
<evidence type="ECO:0000313" key="5">
    <source>
        <dbReference type="EMBL" id="OQU79024.1"/>
    </source>
</evidence>
<evidence type="ECO:0000313" key="6">
    <source>
        <dbReference type="Proteomes" id="UP000000768"/>
    </source>
</evidence>
<gene>
    <name evidence="5" type="ORF">SORBI_3008G088836</name>
</gene>
<dbReference type="Gramene" id="OQU79024">
    <property type="protein sequence ID" value="OQU79024"/>
    <property type="gene ID" value="SORBI_3008G088836"/>
</dbReference>
<reference evidence="5 6" key="1">
    <citation type="journal article" date="2009" name="Nature">
        <title>The Sorghum bicolor genome and the diversification of grasses.</title>
        <authorList>
            <person name="Paterson A.H."/>
            <person name="Bowers J.E."/>
            <person name="Bruggmann R."/>
            <person name="Dubchak I."/>
            <person name="Grimwood J."/>
            <person name="Gundlach H."/>
            <person name="Haberer G."/>
            <person name="Hellsten U."/>
            <person name="Mitros T."/>
            <person name="Poliakov A."/>
            <person name="Schmutz J."/>
            <person name="Spannagl M."/>
            <person name="Tang H."/>
            <person name="Wang X."/>
            <person name="Wicker T."/>
            <person name="Bharti A.K."/>
            <person name="Chapman J."/>
            <person name="Feltus F.A."/>
            <person name="Gowik U."/>
            <person name="Grigoriev I.V."/>
            <person name="Lyons E."/>
            <person name="Maher C.A."/>
            <person name="Martis M."/>
            <person name="Narechania A."/>
            <person name="Otillar R.P."/>
            <person name="Penning B.W."/>
            <person name="Salamov A.A."/>
            <person name="Wang Y."/>
            <person name="Zhang L."/>
            <person name="Carpita N.C."/>
            <person name="Freeling M."/>
            <person name="Gingle A.R."/>
            <person name="Hash C.T."/>
            <person name="Keller B."/>
            <person name="Klein P."/>
            <person name="Kresovich S."/>
            <person name="McCann M.C."/>
            <person name="Ming R."/>
            <person name="Peterson D.G."/>
            <person name="Mehboob-ur-Rahman"/>
            <person name="Ware D."/>
            <person name="Westhoff P."/>
            <person name="Mayer K.F."/>
            <person name="Messing J."/>
            <person name="Rokhsar D.S."/>
        </authorList>
    </citation>
    <scope>NUCLEOTIDE SEQUENCE [LARGE SCALE GENOMIC DNA]</scope>
    <source>
        <strain evidence="6">cv. BTx623</strain>
    </source>
</reference>
<name>A0A1Z5R5H1_SORBI</name>
<dbReference type="InterPro" id="IPR021109">
    <property type="entry name" value="Peptidase_aspartic_dom_sf"/>
</dbReference>
<dbReference type="Gene3D" id="3.30.70.270">
    <property type="match status" value="1"/>
</dbReference>
<dbReference type="PANTHER" id="PTHR24559:SF444">
    <property type="entry name" value="REVERSE TRANSCRIPTASE DOMAIN-CONTAINING PROTEIN"/>
    <property type="match status" value="1"/>
</dbReference>
<dbReference type="AlphaFoldDB" id="A0A1Z5R5H1"/>
<dbReference type="InterPro" id="IPR043128">
    <property type="entry name" value="Rev_trsase/Diguanyl_cyclase"/>
</dbReference>
<reference evidence="6" key="2">
    <citation type="journal article" date="2018" name="Plant J.">
        <title>The Sorghum bicolor reference genome: improved assembly, gene annotations, a transcriptome atlas, and signatures of genome organization.</title>
        <authorList>
            <person name="McCormick R.F."/>
            <person name="Truong S.K."/>
            <person name="Sreedasyam A."/>
            <person name="Jenkins J."/>
            <person name="Shu S."/>
            <person name="Sims D."/>
            <person name="Kennedy M."/>
            <person name="Amirebrahimi M."/>
            <person name="Weers B.D."/>
            <person name="McKinley B."/>
            <person name="Mattison A."/>
            <person name="Morishige D.T."/>
            <person name="Grimwood J."/>
            <person name="Schmutz J."/>
            <person name="Mullet J.E."/>
        </authorList>
    </citation>
    <scope>NUCLEOTIDE SEQUENCE [LARGE SCALE GENOMIC DNA]</scope>
    <source>
        <strain evidence="6">cv. BTx623</strain>
    </source>
</reference>
<keyword evidence="6" id="KW-1185">Reference proteome</keyword>
<dbReference type="InParanoid" id="A0A1Z5R5H1"/>
<feature type="domain" description="RNase H type-1" evidence="4">
    <location>
        <begin position="586"/>
        <end position="647"/>
    </location>
</feature>
<dbReference type="GO" id="GO:0004523">
    <property type="term" value="F:RNA-DNA hybrid ribonuclease activity"/>
    <property type="evidence" value="ECO:0007669"/>
    <property type="project" value="InterPro"/>
</dbReference>
<evidence type="ECO:0000256" key="1">
    <source>
        <dbReference type="ARBA" id="ARBA00023172"/>
    </source>
</evidence>
<dbReference type="InterPro" id="IPR000477">
    <property type="entry name" value="RT_dom"/>
</dbReference>
<feature type="domain" description="Reverse transcriptase" evidence="3">
    <location>
        <begin position="303"/>
        <end position="444"/>
    </location>
</feature>
<dbReference type="SUPFAM" id="SSF50630">
    <property type="entry name" value="Acid proteases"/>
    <property type="match status" value="1"/>
</dbReference>
<dbReference type="SUPFAM" id="SSF56672">
    <property type="entry name" value="DNA/RNA polymerases"/>
    <property type="match status" value="1"/>
</dbReference>
<dbReference type="Pfam" id="PF13456">
    <property type="entry name" value="RVT_3"/>
    <property type="match status" value="1"/>
</dbReference>
<dbReference type="CDD" id="cd01647">
    <property type="entry name" value="RT_LTR"/>
    <property type="match status" value="1"/>
</dbReference>
<sequence length="745" mass="83977">MWYGENDKVSVVKKEKKKDTRTTWFETSTATVPRQRRQKACWEGQIKLSPNDVIPSVEELKKIKYCKWHNATSHSTNEYKVFRQQLQSAERSASVDPQHQITTDDAKGKGKGPSANVNMVFMLPMEFLAPFSDDNEVDCPDEIAQLALDPMTAIFEKLDDNERQHLNALFVKGKVDGQPMTKILVDGGAAINIMPYAVYQKLGKGDQDLTKTDMMLKDFEGNVSPVKGAICVELTIGNKTLPTTFFVISGKGAYNLLFTDDGKLGQVFTSANDLVEVDIGNGDRPRPTFINAKLDSKNLNNATPMDGFPMIVANLLVDAAAGHWIISFMDGNAGYNQIFMAEEDIPKTAFRCPGHVGLFEWIVMTFGLKNAGATYQRAMNFIFHEFIGKLVEIYIDDVVVKSGNFIKHLADLRKVLECTRKHGLKMNPNKCAFGVLAGKFLGFMVHQRGIEISRRYIDAINKIVAPTNKIELQPLIGKINFIRRFISNLHYLLSAECTIICKDDVVRYMLCMLIINGRIGKWILALSEFDLHYESAKAVKGQIMADFETQHCGVVGTLEIVPWTLFFDGSMCDRGAGIGIVHADAVEIFDDAMVVINQLAGTYECRSEVLITYYENSIQLLREFKDFRLEHVPRLQNELANRLAQHASGYQLILNLLSAISADDWRKELIDYLKDPSKKVERHVRSGEFDEFAIVNGQAEASNKGIIKLIKRKIEENPRRWHTLLSEALWSYRMACHGSTKVPPY</sequence>
<feature type="region of interest" description="Disordered" evidence="2">
    <location>
        <begin position="90"/>
        <end position="113"/>
    </location>
</feature>
<protein>
    <recommendedName>
        <fullName evidence="7">Reverse transcriptase domain-containing protein</fullName>
    </recommendedName>
</protein>
<dbReference type="GO" id="GO:0003676">
    <property type="term" value="F:nucleic acid binding"/>
    <property type="evidence" value="ECO:0007669"/>
    <property type="project" value="InterPro"/>
</dbReference>
<evidence type="ECO:0008006" key="7">
    <source>
        <dbReference type="Google" id="ProtNLM"/>
    </source>
</evidence>
<dbReference type="InterPro" id="IPR002156">
    <property type="entry name" value="RNaseH_domain"/>
</dbReference>
<dbReference type="InterPro" id="IPR043502">
    <property type="entry name" value="DNA/RNA_pol_sf"/>
</dbReference>